<dbReference type="InterPro" id="IPR000601">
    <property type="entry name" value="PKD_dom"/>
</dbReference>
<evidence type="ECO:0000313" key="3">
    <source>
        <dbReference type="EMBL" id="SHF46631.1"/>
    </source>
</evidence>
<dbReference type="InterPro" id="IPR026341">
    <property type="entry name" value="T9SS_type_B"/>
</dbReference>
<feature type="chain" id="PRO_5012838538" evidence="1">
    <location>
        <begin position="22"/>
        <end position="671"/>
    </location>
</feature>
<feature type="domain" description="PKD" evidence="2">
    <location>
        <begin position="510"/>
        <end position="548"/>
    </location>
</feature>
<dbReference type="InterPro" id="IPR022409">
    <property type="entry name" value="PKD/Chitinase_dom"/>
</dbReference>
<sequence length="671" mass="73363">MKLFFSILSFFLFSICGKAQICTTPGQTPSTAFPVCGTSVFQQTTVPICSSHTLIVPGCSDQGGAVYEDKNPYWYKFTCFKSGKLGFVISPTDQGDDYDWQLYDITNRNPEDVFKDKSMIITGNWSGSSGNTGASSIGVNFIQCASIPDENRSTYAAMPEITAGHTYLLMVSHFTDSQVGYSLSFKNGTAVITDSTTPRLKSADVNCGRNIIRVKLKKKIKCSSLDPSGSDFILSTGSATITNATGIGCSVGFDTDSIELQLSSALSPGNYNVSIRKGNDGNTLLDYCDNAVPIADKIDFEVFPLVPTPMDNMEPVHCLPQMLKLVFSKPILCSSIDPDGSDFSISGPYAADIFGASAKCSGGSTKEILINLTTPLYKQGQFTLHLKQGNDGNTIIDECGVPTPAGSSINFTVFDTVSADFSYNKIYGCSVDTIQFSHPGGNGITEWHWSLDDNKTSTVQNPTALYTKFEKKDIQLIVSNGFCTDTSFQSVLLDNFLKADFTAYEDNCPNEPVQFTSNAQGHILQHQWSFGDGAQSSEESPAHTYTQPYNTKTYSVNYSVTDSFGCESKATKPIIIYSSCYLAVPNAFTPNNDGKNDVLKVLNAIKTEKLEFNVYNRWGQLVYKTNNWKTGWDGKVNGTPQGSGVYVWFLKYTDRDTKETRVLRGTATLIR</sequence>
<dbReference type="OrthoDB" id="610082at2"/>
<dbReference type="RefSeq" id="WP_139256434.1">
    <property type="nucleotide sequence ID" value="NZ_FQUU01000011.1"/>
</dbReference>
<name>A0A1M5BWA0_9BACT</name>
<dbReference type="SUPFAM" id="SSF49299">
    <property type="entry name" value="PKD domain"/>
    <property type="match status" value="2"/>
</dbReference>
<proteinExistence type="predicted"/>
<dbReference type="InterPro" id="IPR035986">
    <property type="entry name" value="PKD_dom_sf"/>
</dbReference>
<dbReference type="EMBL" id="FQUU01000011">
    <property type="protein sequence ID" value="SHF46631.1"/>
    <property type="molecule type" value="Genomic_DNA"/>
</dbReference>
<keyword evidence="4" id="KW-1185">Reference proteome</keyword>
<evidence type="ECO:0000259" key="2">
    <source>
        <dbReference type="PROSITE" id="PS50093"/>
    </source>
</evidence>
<dbReference type="InterPro" id="IPR013783">
    <property type="entry name" value="Ig-like_fold"/>
</dbReference>
<dbReference type="NCBIfam" id="TIGR04131">
    <property type="entry name" value="Bac_Flav_CTERM"/>
    <property type="match status" value="1"/>
</dbReference>
<dbReference type="PROSITE" id="PS50093">
    <property type="entry name" value="PKD"/>
    <property type="match status" value="1"/>
</dbReference>
<protein>
    <submittedName>
        <fullName evidence="3">Gliding motility-associated C-terminal domain-containing protein</fullName>
    </submittedName>
</protein>
<evidence type="ECO:0000313" key="4">
    <source>
        <dbReference type="Proteomes" id="UP000184048"/>
    </source>
</evidence>
<gene>
    <name evidence="3" type="ORF">SAMN02745131_02702</name>
</gene>
<organism evidence="3 4">
    <name type="scientific">Flavisolibacter ginsengisoli DSM 18119</name>
    <dbReference type="NCBI Taxonomy" id="1121884"/>
    <lineage>
        <taxon>Bacteria</taxon>
        <taxon>Pseudomonadati</taxon>
        <taxon>Bacteroidota</taxon>
        <taxon>Chitinophagia</taxon>
        <taxon>Chitinophagales</taxon>
        <taxon>Chitinophagaceae</taxon>
        <taxon>Flavisolibacter</taxon>
    </lineage>
</organism>
<keyword evidence="1" id="KW-0732">Signal</keyword>
<dbReference type="Pfam" id="PF18911">
    <property type="entry name" value="PKD_4"/>
    <property type="match status" value="1"/>
</dbReference>
<dbReference type="Proteomes" id="UP000184048">
    <property type="component" value="Unassembled WGS sequence"/>
</dbReference>
<reference evidence="3 4" key="1">
    <citation type="submission" date="2016-11" db="EMBL/GenBank/DDBJ databases">
        <authorList>
            <person name="Jaros S."/>
            <person name="Januszkiewicz K."/>
            <person name="Wedrychowicz H."/>
        </authorList>
    </citation>
    <scope>NUCLEOTIDE SEQUENCE [LARGE SCALE GENOMIC DNA]</scope>
    <source>
        <strain evidence="3 4">DSM 18119</strain>
    </source>
</reference>
<evidence type="ECO:0000256" key="1">
    <source>
        <dbReference type="SAM" id="SignalP"/>
    </source>
</evidence>
<dbReference type="SMART" id="SM00089">
    <property type="entry name" value="PKD"/>
    <property type="match status" value="2"/>
</dbReference>
<dbReference type="AlphaFoldDB" id="A0A1M5BWA0"/>
<dbReference type="STRING" id="1121884.SAMN02745131_02702"/>
<accession>A0A1M5BWA0</accession>
<dbReference type="CDD" id="cd00146">
    <property type="entry name" value="PKD"/>
    <property type="match status" value="1"/>
</dbReference>
<feature type="signal peptide" evidence="1">
    <location>
        <begin position="1"/>
        <end position="21"/>
    </location>
</feature>
<dbReference type="Pfam" id="PF13585">
    <property type="entry name" value="CHU_C"/>
    <property type="match status" value="1"/>
</dbReference>
<dbReference type="Gene3D" id="2.60.40.10">
    <property type="entry name" value="Immunoglobulins"/>
    <property type="match status" value="2"/>
</dbReference>